<keyword evidence="1" id="KW-1133">Transmembrane helix</keyword>
<sequence>MMIHSERPLHITRFGVTSIIFIVSLAVSIVLVRLCIMMLHRKFSNEYKIKYYIAQLYIKSPKISRFILVPLGRLICCLVYLLPLLAIVTAYPPLIGLRKARMLYARKIPYFTQNLIRNLTNIYSEYVFNFFSSIIFGAYIIFFCAGIPFSRHIRFHIMQALLLSLLNYPINTAFVEVTQRQIFSSFIMRPVGGALNSFGVFGIIFIMFRVLMGKYTNIPLISETARVYSKHLPNKSIRRI</sequence>
<feature type="transmembrane region" description="Helical" evidence="1">
    <location>
        <begin position="14"/>
        <end position="36"/>
    </location>
</feature>
<keyword evidence="2" id="KW-0934">Plastid</keyword>
<name>A0A9Y1I2G3_9RHOD</name>
<keyword evidence="1" id="KW-0812">Transmembrane</keyword>
<dbReference type="EMBL" id="OP616812">
    <property type="protein sequence ID" value="WDA99078.1"/>
    <property type="molecule type" value="Genomic_DNA"/>
</dbReference>
<feature type="transmembrane region" description="Helical" evidence="1">
    <location>
        <begin position="66"/>
        <end position="91"/>
    </location>
</feature>
<feature type="transmembrane region" description="Helical" evidence="1">
    <location>
        <begin position="126"/>
        <end position="145"/>
    </location>
</feature>
<evidence type="ECO:0000256" key="1">
    <source>
        <dbReference type="SAM" id="Phobius"/>
    </source>
</evidence>
<dbReference type="AlphaFoldDB" id="A0A9Y1I2G3"/>
<feature type="transmembrane region" description="Helical" evidence="1">
    <location>
        <begin position="194"/>
        <end position="212"/>
    </location>
</feature>
<proteinExistence type="predicted"/>
<reference evidence="2" key="1">
    <citation type="journal article" date="2023" name="J. Phycol.">
        <title>Revised classification of the Cyanidiophyceae based on plastid genome data with descriptions of the Cavernulicolales ord. nov. and Galdieriales ord. nov. (Rhodophyta).</title>
        <authorList>
            <person name="Park S.I."/>
            <person name="Cho C.H."/>
            <person name="Ciniglia C."/>
            <person name="Huang T.Y."/>
            <person name="Liu S.L."/>
            <person name="Bustamante D.E."/>
            <person name="Calderon M.S."/>
            <person name="Mansilla A."/>
            <person name="McDermott T."/>
            <person name="Andersen R.A."/>
            <person name="Yoon H.S."/>
        </authorList>
    </citation>
    <scope>NUCLEOTIDE SEQUENCE</scope>
</reference>
<geneLocation type="plastid" evidence="2"/>
<accession>A0A9Y1I2G3</accession>
<evidence type="ECO:0000313" key="2">
    <source>
        <dbReference type="EMBL" id="WDA99078.1"/>
    </source>
</evidence>
<protein>
    <submittedName>
        <fullName evidence="2">Uncharacterized protein</fullName>
    </submittedName>
</protein>
<organism evidence="2">
    <name type="scientific">Gronococcus sybilensis</name>
    <dbReference type="NCBI Taxonomy" id="3028029"/>
    <lineage>
        <taxon>Eukaryota</taxon>
        <taxon>Rhodophyta</taxon>
        <taxon>Bangiophyceae</taxon>
        <taxon>Cavernulicolales</taxon>
        <taxon>Cavernulicolaceae</taxon>
        <taxon>Gronococcus</taxon>
    </lineage>
</organism>
<gene>
    <name evidence="2" type="primary">ycf60</name>
    <name evidence="2" type="ORF">GRSY_073</name>
</gene>
<keyword evidence="1" id="KW-0472">Membrane</keyword>